<name>A0ABZ2KNJ9_9BACT</name>
<protein>
    <recommendedName>
        <fullName evidence="2">DNA ligase (ATP)</fullName>
        <ecNumber evidence="2">6.5.1.1</ecNumber>
    </recommendedName>
</protein>
<feature type="compositionally biased region" description="Polar residues" evidence="5">
    <location>
        <begin position="366"/>
        <end position="383"/>
    </location>
</feature>
<evidence type="ECO:0000256" key="4">
    <source>
        <dbReference type="ARBA" id="ARBA00034003"/>
    </source>
</evidence>
<evidence type="ECO:0000313" key="7">
    <source>
        <dbReference type="EMBL" id="WXA99160.1"/>
    </source>
</evidence>
<comment type="similarity">
    <text evidence="1">Belongs to the ATP-dependent DNA ligase family.</text>
</comment>
<dbReference type="InterPro" id="IPR012310">
    <property type="entry name" value="DNA_ligase_ATP-dep_cent"/>
</dbReference>
<dbReference type="SUPFAM" id="SSF56091">
    <property type="entry name" value="DNA ligase/mRNA capping enzyme, catalytic domain"/>
    <property type="match status" value="1"/>
</dbReference>
<dbReference type="InterPro" id="IPR012340">
    <property type="entry name" value="NA-bd_OB-fold"/>
</dbReference>
<dbReference type="EMBL" id="CP089982">
    <property type="protein sequence ID" value="WXA99160.1"/>
    <property type="molecule type" value="Genomic_DNA"/>
</dbReference>
<feature type="domain" description="ATP-dependent DNA ligase family profile" evidence="6">
    <location>
        <begin position="134"/>
        <end position="269"/>
    </location>
</feature>
<dbReference type="Gene3D" id="3.30.1490.70">
    <property type="match status" value="1"/>
</dbReference>
<dbReference type="GO" id="GO:0016874">
    <property type="term" value="F:ligase activity"/>
    <property type="evidence" value="ECO:0007669"/>
    <property type="project" value="UniProtKB-KW"/>
</dbReference>
<evidence type="ECO:0000256" key="5">
    <source>
        <dbReference type="SAM" id="MobiDB-lite"/>
    </source>
</evidence>
<evidence type="ECO:0000313" key="8">
    <source>
        <dbReference type="Proteomes" id="UP001379533"/>
    </source>
</evidence>
<keyword evidence="3 7" id="KW-0436">Ligase</keyword>
<dbReference type="Gene3D" id="2.40.50.140">
    <property type="entry name" value="Nucleic acid-binding proteins"/>
    <property type="match status" value="1"/>
</dbReference>
<dbReference type="PANTHER" id="PTHR45674:SF4">
    <property type="entry name" value="DNA LIGASE 1"/>
    <property type="match status" value="1"/>
</dbReference>
<dbReference type="EC" id="6.5.1.1" evidence="2"/>
<organism evidence="7 8">
    <name type="scientific">Pendulispora brunnea</name>
    <dbReference type="NCBI Taxonomy" id="2905690"/>
    <lineage>
        <taxon>Bacteria</taxon>
        <taxon>Pseudomonadati</taxon>
        <taxon>Myxococcota</taxon>
        <taxon>Myxococcia</taxon>
        <taxon>Myxococcales</taxon>
        <taxon>Sorangiineae</taxon>
        <taxon>Pendulisporaceae</taxon>
        <taxon>Pendulispora</taxon>
    </lineage>
</organism>
<accession>A0ABZ2KNJ9</accession>
<evidence type="ECO:0000256" key="2">
    <source>
        <dbReference type="ARBA" id="ARBA00012727"/>
    </source>
</evidence>
<dbReference type="Pfam" id="PF01068">
    <property type="entry name" value="DNA_ligase_A_M"/>
    <property type="match status" value="1"/>
</dbReference>
<dbReference type="Proteomes" id="UP001379533">
    <property type="component" value="Chromosome"/>
</dbReference>
<dbReference type="InterPro" id="IPR014146">
    <property type="entry name" value="LigD_ligase_dom"/>
</dbReference>
<dbReference type="InterPro" id="IPR012309">
    <property type="entry name" value="DNA_ligase_ATP-dep_C"/>
</dbReference>
<dbReference type="InterPro" id="IPR050191">
    <property type="entry name" value="ATP-dep_DNA_ligase"/>
</dbReference>
<dbReference type="Gene3D" id="3.30.470.30">
    <property type="entry name" value="DNA ligase/mRNA capping enzyme"/>
    <property type="match status" value="1"/>
</dbReference>
<comment type="catalytic activity">
    <reaction evidence="4">
        <text>ATP + (deoxyribonucleotide)n-3'-hydroxyl + 5'-phospho-(deoxyribonucleotide)m = (deoxyribonucleotide)n+m + AMP + diphosphate.</text>
        <dbReference type="EC" id="6.5.1.1"/>
    </reaction>
</comment>
<feature type="region of interest" description="Disordered" evidence="5">
    <location>
        <begin position="348"/>
        <end position="383"/>
    </location>
</feature>
<dbReference type="PROSITE" id="PS50160">
    <property type="entry name" value="DNA_LIGASE_A3"/>
    <property type="match status" value="1"/>
</dbReference>
<feature type="region of interest" description="Disordered" evidence="5">
    <location>
        <begin position="1"/>
        <end position="22"/>
    </location>
</feature>
<keyword evidence="8" id="KW-1185">Reference proteome</keyword>
<sequence>MPRAPKPAARRPASRLTRGDAAPLPSDGAAIVAALYKAIPPPPQAPVLVDKLADVYGKASDWQVQTKWDGYRCLAYCDGDYVELRSRNDTNLTSDYPDVVRELQALRLKATVLDGEVCAFDDRGLTSFALLRSQRSHPVPIAYAVFDVLGLDGSDLRKLPIEHRQQALLKRLGPRREGASVFVSTGGIVTDLSVAADVARENGLEGLVFKRLGSTYRAGKSRDWLKIKFRLEQEFSIVGYTPRKGSSVVGALLLAVATPDGYAYAGKVGTGLNAEQESALARELNRDASPVPTAAGAPTSILKRARWAFPRLVAQVAYLERDGSDLRHSSFIRLRDDKLPEQCVWEVAGNEAEDASPRERRGTSKARCNSSAKRSSGPRQRRS</sequence>
<dbReference type="RefSeq" id="WP_394849793.1">
    <property type="nucleotide sequence ID" value="NZ_CP089982.1"/>
</dbReference>
<gene>
    <name evidence="7" type="primary">ligD</name>
    <name evidence="7" type="ORF">LZC95_20345</name>
</gene>
<proteinExistence type="inferred from homology"/>
<dbReference type="PANTHER" id="PTHR45674">
    <property type="entry name" value="DNA LIGASE 1/3 FAMILY MEMBER"/>
    <property type="match status" value="1"/>
</dbReference>
<evidence type="ECO:0000259" key="6">
    <source>
        <dbReference type="PROSITE" id="PS50160"/>
    </source>
</evidence>
<dbReference type="CDD" id="cd07971">
    <property type="entry name" value="OBF_DNA_ligase_LigD"/>
    <property type="match status" value="1"/>
</dbReference>
<dbReference type="NCBIfam" id="TIGR02779">
    <property type="entry name" value="NHEJ_ligase_lig"/>
    <property type="match status" value="1"/>
</dbReference>
<evidence type="ECO:0000256" key="3">
    <source>
        <dbReference type="ARBA" id="ARBA00022598"/>
    </source>
</evidence>
<dbReference type="SUPFAM" id="SSF50249">
    <property type="entry name" value="Nucleic acid-binding proteins"/>
    <property type="match status" value="1"/>
</dbReference>
<dbReference type="Pfam" id="PF04679">
    <property type="entry name" value="DNA_ligase_A_C"/>
    <property type="match status" value="1"/>
</dbReference>
<evidence type="ECO:0000256" key="1">
    <source>
        <dbReference type="ARBA" id="ARBA00007572"/>
    </source>
</evidence>
<reference evidence="7 8" key="1">
    <citation type="submission" date="2021-12" db="EMBL/GenBank/DDBJ databases">
        <title>Discovery of the Pendulisporaceae a myxobacterial family with distinct sporulation behavior and unique specialized metabolism.</title>
        <authorList>
            <person name="Garcia R."/>
            <person name="Popoff A."/>
            <person name="Bader C.D."/>
            <person name="Loehr J."/>
            <person name="Walesch S."/>
            <person name="Walt C."/>
            <person name="Boldt J."/>
            <person name="Bunk B."/>
            <person name="Haeckl F.J.F.P.J."/>
            <person name="Gunesch A.P."/>
            <person name="Birkelbach J."/>
            <person name="Nuebel U."/>
            <person name="Pietschmann T."/>
            <person name="Bach T."/>
            <person name="Mueller R."/>
        </authorList>
    </citation>
    <scope>NUCLEOTIDE SEQUENCE [LARGE SCALE GENOMIC DNA]</scope>
    <source>
        <strain evidence="7 8">MSr12523</strain>
    </source>
</reference>